<evidence type="ECO:0000256" key="11">
    <source>
        <dbReference type="ARBA" id="ARBA00023201"/>
    </source>
</evidence>
<dbReference type="Gene3D" id="1.10.287.770">
    <property type="entry name" value="YojJ-like"/>
    <property type="match status" value="2"/>
</dbReference>
<dbReference type="AlphaFoldDB" id="A0A090N0X6"/>
<accession>A0A090N0X6</accession>
<keyword evidence="11 13" id="KW-0739">Sodium transport</keyword>
<dbReference type="Pfam" id="PF00858">
    <property type="entry name" value="ASC"/>
    <property type="match status" value="2"/>
</dbReference>
<reference evidence="17" key="2">
    <citation type="submission" date="2020-12" db="UniProtKB">
        <authorList>
            <consortium name="WormBaseParasite"/>
        </authorList>
    </citation>
    <scope>IDENTIFICATION</scope>
</reference>
<keyword evidence="12 13" id="KW-0407">Ion channel</keyword>
<dbReference type="PANTHER" id="PTHR11690">
    <property type="entry name" value="AMILORIDE-SENSITIVE SODIUM CHANNEL-RELATED"/>
    <property type="match status" value="1"/>
</dbReference>
<evidence type="ECO:0000256" key="5">
    <source>
        <dbReference type="ARBA" id="ARBA00022692"/>
    </source>
</evidence>
<dbReference type="GO" id="GO:0015280">
    <property type="term" value="F:ligand-gated sodium channel activity"/>
    <property type="evidence" value="ECO:0007669"/>
    <property type="project" value="TreeGrafter"/>
</dbReference>
<protein>
    <submittedName>
        <fullName evidence="15 17">Na+ channel, amiloride-sensitive family-containing protein</fullName>
    </submittedName>
</protein>
<keyword evidence="10" id="KW-0325">Glycoprotein</keyword>
<evidence type="ECO:0000313" key="18">
    <source>
        <dbReference type="WormBase" id="SRAE_X000077800"/>
    </source>
</evidence>
<feature type="transmembrane region" description="Helical" evidence="14">
    <location>
        <begin position="68"/>
        <end position="90"/>
    </location>
</feature>
<dbReference type="OrthoDB" id="5851074at2759"/>
<reference evidence="15 16" key="1">
    <citation type="submission" date="2014-09" db="EMBL/GenBank/DDBJ databases">
        <authorList>
            <person name="Martin A.A."/>
        </authorList>
    </citation>
    <scope>NUCLEOTIDE SEQUENCE</scope>
    <source>
        <strain evidence="16">ED321</strain>
        <strain evidence="15">ED321 Heterogonic</strain>
    </source>
</reference>
<proteinExistence type="inferred from homology"/>
<feature type="transmembrane region" description="Helical" evidence="14">
    <location>
        <begin position="885"/>
        <end position="905"/>
    </location>
</feature>
<evidence type="ECO:0000256" key="4">
    <source>
        <dbReference type="ARBA" id="ARBA00022461"/>
    </source>
</evidence>
<dbReference type="GO" id="GO:0005886">
    <property type="term" value="C:plasma membrane"/>
    <property type="evidence" value="ECO:0007669"/>
    <property type="project" value="TreeGrafter"/>
</dbReference>
<dbReference type="PANTHER" id="PTHR11690:SF1">
    <property type="entry name" value="DEGENERIN LIKE"/>
    <property type="match status" value="1"/>
</dbReference>
<dbReference type="STRING" id="34506.A0A090N0X6"/>
<evidence type="ECO:0000256" key="10">
    <source>
        <dbReference type="ARBA" id="ARBA00023180"/>
    </source>
</evidence>
<dbReference type="Proteomes" id="UP000035682">
    <property type="component" value="Unplaced"/>
</dbReference>
<keyword evidence="4 13" id="KW-0894">Sodium channel</keyword>
<evidence type="ECO:0000256" key="8">
    <source>
        <dbReference type="ARBA" id="ARBA00023065"/>
    </source>
</evidence>
<keyword evidence="8 13" id="KW-0406">Ion transport</keyword>
<feature type="transmembrane region" description="Helical" evidence="14">
    <location>
        <begin position="503"/>
        <end position="524"/>
    </location>
</feature>
<keyword evidence="3 13" id="KW-0813">Transport</keyword>
<dbReference type="CTD" id="36383833"/>
<dbReference type="EMBL" id="LN609530">
    <property type="protein sequence ID" value="CEF71453.1"/>
    <property type="molecule type" value="Genomic_DNA"/>
</dbReference>
<comment type="subcellular location">
    <subcellularLocation>
        <location evidence="1">Membrane</location>
        <topology evidence="1">Multi-pass membrane protein</topology>
    </subcellularLocation>
</comment>
<name>A0A090N0X6_STRRB</name>
<gene>
    <name evidence="15 17 18" type="ORF">SRAE_X000077800</name>
</gene>
<evidence type="ECO:0000256" key="6">
    <source>
        <dbReference type="ARBA" id="ARBA00022989"/>
    </source>
</evidence>
<sequence length="922" mass="106168">MPEIEYYECTTCNNKNIKINQKVSKKQFNDNEDSICRCFFESDKYAPWMFEIHGLSQALLSKTLRRRAIFWIILFGCASLCIAMTTLVILEYLNMQTATSTTIKIVPSLELPGITICPKVADALNFTGIYDNLKINFPNITIQESKDLILYFLAGHGFENMDDITTFNRSYLEYIGDKYTYWSRNYSTELFFYHIQDLYGLKCKDFLIKCDFNGVDMDCCNEIFRSMVVMRRGLCFQSKPGLKQKEVDDLGKLTVRINSPPSVTNTNYSYQKQIIVLVNDNFNYVASAQRFYINPNTFNRLYISARKIELLNHKNDCSNKIVGVDAGCLVKEWLQKNIFGLQNCTLTYLKHIPGTEGLPICNVSTIVNFYFLTIQYIRSGSTNITKCLPGCHRWEYTTSLQQGNSLKDFEGYNFSIDFTYNSLQYQEITEVYTTTIPGFMSQIGGQFGFCLGFSILTILQINVSLKCDGPRPHTKCSHCSNLWKSELHGLGFLISLKPGIGRYIWFIILLIGISAAIYLTSLVVEEYFSKKTTTLVKIQRNNKLLYPYITLCPKNADTFNVTAIRKDIWSFKPALPKKTVDNLIMYALAGGGIDNYGPLISNFNSGDMIELEGLMNSWIKQKGSISNVYKFILEDMNFNCTEFFKNCYYGGNDIDCCSIFKSTFVLLRGKCFTLNNFYQRDPDEIGKIGLVIKSLPSAFISNQTYQLQLVVYNSNPGSDIRLFPRFYLNVLDWNRFRFTQQQYDLLAGDSQCNNDPNYKGRGSCFITQWLNEKIINKYKCTFWYMSYRSPNMTICHPSIIIKNYNDIMPLDIQSIPCLQSCKRHETTVELISRPYNFKLAGFGKDTLPLFRIEMSHTLLQTELYKEIITTTVPGFISQIGGHSGLFLGFTIITILQFLIVILKTIKNMYEKLKNDDLRFILW</sequence>
<evidence type="ECO:0000256" key="2">
    <source>
        <dbReference type="ARBA" id="ARBA00007193"/>
    </source>
</evidence>
<dbReference type="InterPro" id="IPR001873">
    <property type="entry name" value="ENaC"/>
</dbReference>
<dbReference type="RefSeq" id="XP_024510649.1">
    <property type="nucleotide sequence ID" value="XM_024645164.1"/>
</dbReference>
<keyword evidence="9 14" id="KW-0472">Membrane</keyword>
<evidence type="ECO:0000256" key="14">
    <source>
        <dbReference type="SAM" id="Phobius"/>
    </source>
</evidence>
<dbReference type="GeneID" id="36383833"/>
<evidence type="ECO:0000313" key="17">
    <source>
        <dbReference type="WBParaSite" id="SRAE_X000077800.1"/>
    </source>
</evidence>
<evidence type="ECO:0000256" key="9">
    <source>
        <dbReference type="ARBA" id="ARBA00023136"/>
    </source>
</evidence>
<dbReference type="WormBase" id="SRAE_X000077800">
    <property type="protein sequence ID" value="SRP01973"/>
    <property type="gene ID" value="WBGene00266339"/>
</dbReference>
<dbReference type="WBParaSite" id="SRAE_X000077800.1">
    <property type="protein sequence ID" value="SRAE_X000077800.1"/>
    <property type="gene ID" value="WBGene00266339"/>
</dbReference>
<keyword evidence="5 13" id="KW-0812">Transmembrane</keyword>
<evidence type="ECO:0000256" key="13">
    <source>
        <dbReference type="RuleBase" id="RU000679"/>
    </source>
</evidence>
<evidence type="ECO:0000256" key="7">
    <source>
        <dbReference type="ARBA" id="ARBA00023053"/>
    </source>
</evidence>
<evidence type="ECO:0000313" key="15">
    <source>
        <dbReference type="EMBL" id="CEF71453.1"/>
    </source>
</evidence>
<comment type="similarity">
    <text evidence="2 13">Belongs to the amiloride-sensitive sodium channel (TC 1.A.6) family.</text>
</comment>
<keyword evidence="16" id="KW-1185">Reference proteome</keyword>
<evidence type="ECO:0000313" key="16">
    <source>
        <dbReference type="Proteomes" id="UP000035682"/>
    </source>
</evidence>
<keyword evidence="7" id="KW-0915">Sodium</keyword>
<evidence type="ECO:0000256" key="3">
    <source>
        <dbReference type="ARBA" id="ARBA00022448"/>
    </source>
</evidence>
<organism evidence="15">
    <name type="scientific">Strongyloides ratti</name>
    <name type="common">Parasitic roundworm</name>
    <dbReference type="NCBI Taxonomy" id="34506"/>
    <lineage>
        <taxon>Eukaryota</taxon>
        <taxon>Metazoa</taxon>
        <taxon>Ecdysozoa</taxon>
        <taxon>Nematoda</taxon>
        <taxon>Chromadorea</taxon>
        <taxon>Rhabditida</taxon>
        <taxon>Tylenchina</taxon>
        <taxon>Panagrolaimomorpha</taxon>
        <taxon>Strongyloidoidea</taxon>
        <taxon>Strongyloididae</taxon>
        <taxon>Strongyloides</taxon>
    </lineage>
</organism>
<feature type="transmembrane region" description="Helical" evidence="14">
    <location>
        <begin position="443"/>
        <end position="465"/>
    </location>
</feature>
<evidence type="ECO:0000256" key="12">
    <source>
        <dbReference type="ARBA" id="ARBA00023303"/>
    </source>
</evidence>
<evidence type="ECO:0000256" key="1">
    <source>
        <dbReference type="ARBA" id="ARBA00004141"/>
    </source>
</evidence>
<keyword evidence="6 14" id="KW-1133">Transmembrane helix</keyword>